<dbReference type="InterPro" id="IPR001279">
    <property type="entry name" value="Metallo-B-lactamas"/>
</dbReference>
<sequence length="256" mass="29329">MIISFLGTGTSQGIPVIGCDCEVCSSLDFRDKRFRSSIHIQTEDQSIVVDTGPDFRTQALRQRIKKLDAVLITHAHKDHTAGLDDIRAYNYFQKRDMPVYGRMATLEQLKKEFSYAFTEFKYPGVPELTLIEIENKPFSIGKTEIMPIEVMHYKMPVFGFRIKDFTYITDANYISDPELEKVKGTKVLILNALQKQEHISHFNLEQALQVVAKIRPQKAYFTHIAHKMGLHKSVESELPANVHLAYDGLDIDMSLF</sequence>
<dbReference type="Gene3D" id="3.60.15.10">
    <property type="entry name" value="Ribonuclease Z/Hydroxyacylglutathione hydrolase-like"/>
    <property type="match status" value="1"/>
</dbReference>
<dbReference type="SMART" id="SM00849">
    <property type="entry name" value="Lactamase_B"/>
    <property type="match status" value="1"/>
</dbReference>
<reference evidence="2 3" key="1">
    <citation type="submission" date="2014-09" db="EMBL/GenBank/DDBJ databases">
        <title>Sporocytophaga myxococcoides PG-01 genome sequencing.</title>
        <authorList>
            <person name="Liu L."/>
            <person name="Gao P.J."/>
            <person name="Chen G.J."/>
            <person name="Wang L.S."/>
        </authorList>
    </citation>
    <scope>NUCLEOTIDE SEQUENCE [LARGE SCALE GENOMIC DNA]</scope>
    <source>
        <strain evidence="2 3">PG-01</strain>
    </source>
</reference>
<evidence type="ECO:0000313" key="3">
    <source>
        <dbReference type="Proteomes" id="UP000030185"/>
    </source>
</evidence>
<dbReference type="STRING" id="153721.MYP_482"/>
<dbReference type="RefSeq" id="WP_045457864.1">
    <property type="nucleotide sequence ID" value="NZ_BBLT01000001.1"/>
</dbReference>
<keyword evidence="2" id="KW-0378">Hydrolase</keyword>
<dbReference type="EMBL" id="BBLT01000001">
    <property type="protein sequence ID" value="GAL83256.1"/>
    <property type="molecule type" value="Genomic_DNA"/>
</dbReference>
<comment type="caution">
    <text evidence="2">The sequence shown here is derived from an EMBL/GenBank/DDBJ whole genome shotgun (WGS) entry which is preliminary data.</text>
</comment>
<gene>
    <name evidence="2" type="ORF">MYP_482</name>
</gene>
<feature type="domain" description="Metallo-beta-lactamase" evidence="1">
    <location>
        <begin position="34"/>
        <end position="223"/>
    </location>
</feature>
<dbReference type="OrthoDB" id="9781189at2"/>
<evidence type="ECO:0000259" key="1">
    <source>
        <dbReference type="SMART" id="SM00849"/>
    </source>
</evidence>
<name>A0A098L8U7_9BACT</name>
<dbReference type="CDD" id="cd16279">
    <property type="entry name" value="metallo-hydrolase-like_MBL-fold"/>
    <property type="match status" value="1"/>
</dbReference>
<dbReference type="SUPFAM" id="SSF56281">
    <property type="entry name" value="Metallo-hydrolase/oxidoreductase"/>
    <property type="match status" value="1"/>
</dbReference>
<dbReference type="AlphaFoldDB" id="A0A098L8U7"/>
<keyword evidence="3" id="KW-1185">Reference proteome</keyword>
<dbReference type="InterPro" id="IPR036866">
    <property type="entry name" value="RibonucZ/Hydroxyglut_hydro"/>
</dbReference>
<dbReference type="Proteomes" id="UP000030185">
    <property type="component" value="Unassembled WGS sequence"/>
</dbReference>
<protein>
    <submittedName>
        <fullName evidence="2">Beta-lactamase superfamily metal-dependent hydrolase</fullName>
    </submittedName>
</protein>
<evidence type="ECO:0000313" key="2">
    <source>
        <dbReference type="EMBL" id="GAL83256.1"/>
    </source>
</evidence>
<accession>A0A098L8U7</accession>
<dbReference type="PANTHER" id="PTHR42663">
    <property type="entry name" value="HYDROLASE C777.06C-RELATED-RELATED"/>
    <property type="match status" value="1"/>
</dbReference>
<dbReference type="Pfam" id="PF12706">
    <property type="entry name" value="Lactamase_B_2"/>
    <property type="match status" value="1"/>
</dbReference>
<dbReference type="PANTHER" id="PTHR42663:SF6">
    <property type="entry name" value="HYDROLASE C777.06C-RELATED"/>
    <property type="match status" value="1"/>
</dbReference>
<dbReference type="eggNOG" id="COG1235">
    <property type="taxonomic scope" value="Bacteria"/>
</dbReference>
<proteinExistence type="predicted"/>
<organism evidence="2 3">
    <name type="scientific">Sporocytophaga myxococcoides</name>
    <dbReference type="NCBI Taxonomy" id="153721"/>
    <lineage>
        <taxon>Bacteria</taxon>
        <taxon>Pseudomonadati</taxon>
        <taxon>Bacteroidota</taxon>
        <taxon>Cytophagia</taxon>
        <taxon>Cytophagales</taxon>
        <taxon>Cytophagaceae</taxon>
        <taxon>Sporocytophaga</taxon>
    </lineage>
</organism>
<dbReference type="GO" id="GO:0016787">
    <property type="term" value="F:hydrolase activity"/>
    <property type="evidence" value="ECO:0007669"/>
    <property type="project" value="UniProtKB-KW"/>
</dbReference>